<dbReference type="EMBL" id="CACVBS010000068">
    <property type="protein sequence ID" value="CAA7268625.1"/>
    <property type="molecule type" value="Genomic_DNA"/>
</dbReference>
<organism evidence="2 3">
    <name type="scientific">Cyclocybe aegerita</name>
    <name type="common">Black poplar mushroom</name>
    <name type="synonym">Agrocybe aegerita</name>
    <dbReference type="NCBI Taxonomy" id="1973307"/>
    <lineage>
        <taxon>Eukaryota</taxon>
        <taxon>Fungi</taxon>
        <taxon>Dikarya</taxon>
        <taxon>Basidiomycota</taxon>
        <taxon>Agaricomycotina</taxon>
        <taxon>Agaricomycetes</taxon>
        <taxon>Agaricomycetidae</taxon>
        <taxon>Agaricales</taxon>
        <taxon>Agaricineae</taxon>
        <taxon>Bolbitiaceae</taxon>
        <taxon>Cyclocybe</taxon>
    </lineage>
</organism>
<feature type="transmembrane region" description="Helical" evidence="1">
    <location>
        <begin position="239"/>
        <end position="261"/>
    </location>
</feature>
<gene>
    <name evidence="2" type="ORF">AAE3_LOCUS10805</name>
</gene>
<keyword evidence="3" id="KW-1185">Reference proteome</keyword>
<keyword evidence="1" id="KW-1133">Transmembrane helix</keyword>
<dbReference type="AlphaFoldDB" id="A0A8S0W3E4"/>
<reference evidence="2 3" key="1">
    <citation type="submission" date="2020-01" db="EMBL/GenBank/DDBJ databases">
        <authorList>
            <person name="Gupta K D."/>
        </authorList>
    </citation>
    <scope>NUCLEOTIDE SEQUENCE [LARGE SCALE GENOMIC DNA]</scope>
</reference>
<dbReference type="Proteomes" id="UP000467700">
    <property type="component" value="Unassembled WGS sequence"/>
</dbReference>
<comment type="caution">
    <text evidence="2">The sequence shown here is derived from an EMBL/GenBank/DDBJ whole genome shotgun (WGS) entry which is preliminary data.</text>
</comment>
<accession>A0A8S0W3E4</accession>
<dbReference type="OrthoDB" id="3262196at2759"/>
<name>A0A8S0W3E4_CYCAE</name>
<evidence type="ECO:0000256" key="1">
    <source>
        <dbReference type="SAM" id="Phobius"/>
    </source>
</evidence>
<proteinExistence type="predicted"/>
<protein>
    <submittedName>
        <fullName evidence="2">Uncharacterized protein</fullName>
    </submittedName>
</protein>
<sequence>MTSSSFLSTIRRKHSLSKIIRGIWPLDADINSLVRKSSGQFVFATTVVNYVTSRRHNLVERLKVVQGLAKDKRNPPFPELGALYRGLGRQGPAPHSSSLDILLGLPEGVVELLLSDLSSVIAISSFSEISEITFLHASFPDFLLDKHRSKEFYVNSDNINAALAQEFIEFIFKYPEVHLDDCWDVCLRGPVRFSRNISKDAVATDVYAAIGVLDLGAVLNVAAAQSKHSHRHAGCPCRLHVVFAATGWLSLFYMTYISLAVRLDRVQVCGLVGDIRW</sequence>
<evidence type="ECO:0000313" key="3">
    <source>
        <dbReference type="Proteomes" id="UP000467700"/>
    </source>
</evidence>
<keyword evidence="1" id="KW-0472">Membrane</keyword>
<keyword evidence="1" id="KW-0812">Transmembrane</keyword>
<evidence type="ECO:0000313" key="2">
    <source>
        <dbReference type="EMBL" id="CAA7268625.1"/>
    </source>
</evidence>